<organism evidence="2 3">
    <name type="scientific">Mycena pura</name>
    <dbReference type="NCBI Taxonomy" id="153505"/>
    <lineage>
        <taxon>Eukaryota</taxon>
        <taxon>Fungi</taxon>
        <taxon>Dikarya</taxon>
        <taxon>Basidiomycota</taxon>
        <taxon>Agaricomycotina</taxon>
        <taxon>Agaricomycetes</taxon>
        <taxon>Agaricomycetidae</taxon>
        <taxon>Agaricales</taxon>
        <taxon>Marasmiineae</taxon>
        <taxon>Mycenaceae</taxon>
        <taxon>Mycena</taxon>
    </lineage>
</organism>
<evidence type="ECO:0000313" key="2">
    <source>
        <dbReference type="EMBL" id="KAJ7196426.1"/>
    </source>
</evidence>
<reference evidence="2" key="1">
    <citation type="submission" date="2023-03" db="EMBL/GenBank/DDBJ databases">
        <title>Massive genome expansion in bonnet fungi (Mycena s.s.) driven by repeated elements and novel gene families across ecological guilds.</title>
        <authorList>
            <consortium name="Lawrence Berkeley National Laboratory"/>
            <person name="Harder C.B."/>
            <person name="Miyauchi S."/>
            <person name="Viragh M."/>
            <person name="Kuo A."/>
            <person name="Thoen E."/>
            <person name="Andreopoulos B."/>
            <person name="Lu D."/>
            <person name="Skrede I."/>
            <person name="Drula E."/>
            <person name="Henrissat B."/>
            <person name="Morin E."/>
            <person name="Kohler A."/>
            <person name="Barry K."/>
            <person name="LaButti K."/>
            <person name="Morin E."/>
            <person name="Salamov A."/>
            <person name="Lipzen A."/>
            <person name="Mereny Z."/>
            <person name="Hegedus B."/>
            <person name="Baldrian P."/>
            <person name="Stursova M."/>
            <person name="Weitz H."/>
            <person name="Taylor A."/>
            <person name="Grigoriev I.V."/>
            <person name="Nagy L.G."/>
            <person name="Martin F."/>
            <person name="Kauserud H."/>
        </authorList>
    </citation>
    <scope>NUCLEOTIDE SEQUENCE</scope>
    <source>
        <strain evidence="2">9144</strain>
    </source>
</reference>
<accession>A0AAD6UWM9</accession>
<keyword evidence="1" id="KW-1133">Transmembrane helix</keyword>
<proteinExistence type="predicted"/>
<evidence type="ECO:0000313" key="3">
    <source>
        <dbReference type="Proteomes" id="UP001219525"/>
    </source>
</evidence>
<sequence>MRAQTRPEWKMRRFRYTTYHRDQRRRWRLSVARTWLQAKLRNSVAGLAAGWPYSLMSQCKQEDLPTTCARPVPVLARLCKAQTTVATPPVPPVCLPARKCQDCLRHKCTGAAAVPPASPACLAFGPTCLLSWLPQAECTNTVLPAVPDRQISRKAQATAVTPPHLRSSAPPARRAVPYAPALSCPPRLHRPAHRTCTILPTAPAPSCRRTSSVIVLAACVLVVLAVCLPPAVLREQDVDRVRVPLCFPPFPSERMLTGCSHHGADHAHEARAALVMARLQPLGRQLRRSEVGVADLRLGWDTACSSTSPRAAFNHVRVRHRHTLPRAAPRAHVCDLFAISCIAALCMMVSIRVPARRRTRVAICGPELRRDLRRRVRAGAWGRRCADADVGADEGTTGAEADDVAWLGGFRAGLRAVVLPPDSLSHAFVGKAEWGLNIWRKLCDNLAKVIQHLPNPDNSGLNARTEDQTTPLVDLI</sequence>
<evidence type="ECO:0000256" key="1">
    <source>
        <dbReference type="SAM" id="Phobius"/>
    </source>
</evidence>
<dbReference type="EMBL" id="JARJCW010000084">
    <property type="protein sequence ID" value="KAJ7196426.1"/>
    <property type="molecule type" value="Genomic_DNA"/>
</dbReference>
<keyword evidence="1" id="KW-0812">Transmembrane</keyword>
<feature type="transmembrane region" description="Helical" evidence="1">
    <location>
        <begin position="213"/>
        <end position="233"/>
    </location>
</feature>
<dbReference type="AlphaFoldDB" id="A0AAD6UWM9"/>
<comment type="caution">
    <text evidence="2">The sequence shown here is derived from an EMBL/GenBank/DDBJ whole genome shotgun (WGS) entry which is preliminary data.</text>
</comment>
<keyword evidence="1" id="KW-0472">Membrane</keyword>
<name>A0AAD6UWM9_9AGAR</name>
<dbReference type="Proteomes" id="UP001219525">
    <property type="component" value="Unassembled WGS sequence"/>
</dbReference>
<gene>
    <name evidence="2" type="ORF">GGX14DRAFT_403378</name>
</gene>
<protein>
    <submittedName>
        <fullName evidence="2">Uncharacterized protein</fullName>
    </submittedName>
</protein>
<keyword evidence="3" id="KW-1185">Reference proteome</keyword>